<dbReference type="Gene3D" id="3.30.200.20">
    <property type="entry name" value="Phosphorylase Kinase, domain 1"/>
    <property type="match status" value="1"/>
</dbReference>
<feature type="binding site" evidence="3">
    <location>
        <position position="565"/>
    </location>
    <ligand>
        <name>ATP</name>
        <dbReference type="ChEBI" id="CHEBI:30616"/>
    </ligand>
</feature>
<accession>A0A9P0HQK4</accession>
<dbReference type="Pfam" id="PF22540">
    <property type="entry name" value="RET_CRD"/>
    <property type="match status" value="1"/>
</dbReference>
<dbReference type="PANTHER" id="PTHR24416:SF617">
    <property type="entry name" value="RET ONCOGENE, ISOFORM A"/>
    <property type="match status" value="1"/>
</dbReference>
<comment type="catalytic activity">
    <reaction evidence="2">
        <text>L-tyrosyl-[protein] + ATP = O-phospho-L-tyrosyl-[protein] + ADP + H(+)</text>
        <dbReference type="Rhea" id="RHEA:10596"/>
        <dbReference type="Rhea" id="RHEA-COMP:10136"/>
        <dbReference type="Rhea" id="RHEA-COMP:20101"/>
        <dbReference type="ChEBI" id="CHEBI:15378"/>
        <dbReference type="ChEBI" id="CHEBI:30616"/>
        <dbReference type="ChEBI" id="CHEBI:46858"/>
        <dbReference type="ChEBI" id="CHEBI:61978"/>
        <dbReference type="ChEBI" id="CHEBI:456216"/>
        <dbReference type="EC" id="2.7.10.1"/>
    </reaction>
</comment>
<proteinExistence type="predicted"/>
<evidence type="ECO:0000259" key="6">
    <source>
        <dbReference type="PROSITE" id="PS50011"/>
    </source>
</evidence>
<feature type="domain" description="Protein kinase" evidence="6">
    <location>
        <begin position="531"/>
        <end position="809"/>
    </location>
</feature>
<dbReference type="GO" id="GO:0007169">
    <property type="term" value="P:cell surface receptor protein tyrosine kinase signaling pathway"/>
    <property type="evidence" value="ECO:0007669"/>
    <property type="project" value="TreeGrafter"/>
</dbReference>
<keyword evidence="8" id="KW-1185">Reference proteome</keyword>
<keyword evidence="5" id="KW-0472">Membrane</keyword>
<dbReference type="GO" id="GO:0005524">
    <property type="term" value="F:ATP binding"/>
    <property type="evidence" value="ECO:0007669"/>
    <property type="project" value="UniProtKB-UniRule"/>
</dbReference>
<keyword evidence="3" id="KW-0547">Nucleotide-binding</keyword>
<dbReference type="PROSITE" id="PS00109">
    <property type="entry name" value="PROTEIN_KINASE_TYR"/>
    <property type="match status" value="1"/>
</dbReference>
<dbReference type="Gene3D" id="1.10.510.10">
    <property type="entry name" value="Transferase(Phosphotransferase) domain 1"/>
    <property type="match status" value="1"/>
</dbReference>
<dbReference type="PROSITE" id="PS00107">
    <property type="entry name" value="PROTEIN_KINASE_ATP"/>
    <property type="match status" value="1"/>
</dbReference>
<evidence type="ECO:0000256" key="5">
    <source>
        <dbReference type="SAM" id="Phobius"/>
    </source>
</evidence>
<dbReference type="InterPro" id="IPR001245">
    <property type="entry name" value="Ser-Thr/Tyr_kinase_cat_dom"/>
</dbReference>
<feature type="transmembrane region" description="Helical" evidence="5">
    <location>
        <begin position="454"/>
        <end position="477"/>
    </location>
</feature>
<evidence type="ECO:0000256" key="1">
    <source>
        <dbReference type="ARBA" id="ARBA00004167"/>
    </source>
</evidence>
<dbReference type="EMBL" id="OV725082">
    <property type="protein sequence ID" value="CAH1406205.1"/>
    <property type="molecule type" value="Genomic_DNA"/>
</dbReference>
<organism evidence="7 8">
    <name type="scientific">Nezara viridula</name>
    <name type="common">Southern green stink bug</name>
    <name type="synonym">Cimex viridulus</name>
    <dbReference type="NCBI Taxonomy" id="85310"/>
    <lineage>
        <taxon>Eukaryota</taxon>
        <taxon>Metazoa</taxon>
        <taxon>Ecdysozoa</taxon>
        <taxon>Arthropoda</taxon>
        <taxon>Hexapoda</taxon>
        <taxon>Insecta</taxon>
        <taxon>Pterygota</taxon>
        <taxon>Neoptera</taxon>
        <taxon>Paraneoptera</taxon>
        <taxon>Hemiptera</taxon>
        <taxon>Heteroptera</taxon>
        <taxon>Panheteroptera</taxon>
        <taxon>Pentatomomorpha</taxon>
        <taxon>Pentatomoidea</taxon>
        <taxon>Pentatomidae</taxon>
        <taxon>Pentatominae</taxon>
        <taxon>Nezara</taxon>
    </lineage>
</organism>
<dbReference type="Proteomes" id="UP001152798">
    <property type="component" value="Chromosome 6"/>
</dbReference>
<feature type="region of interest" description="Disordered" evidence="4">
    <location>
        <begin position="1"/>
        <end position="36"/>
    </location>
</feature>
<evidence type="ECO:0000256" key="3">
    <source>
        <dbReference type="PROSITE-ProRule" id="PRU10141"/>
    </source>
</evidence>
<feature type="compositionally biased region" description="Basic and acidic residues" evidence="4">
    <location>
        <begin position="27"/>
        <end position="36"/>
    </location>
</feature>
<dbReference type="GO" id="GO:0004714">
    <property type="term" value="F:transmembrane receptor protein tyrosine kinase activity"/>
    <property type="evidence" value="ECO:0007669"/>
    <property type="project" value="UniProtKB-EC"/>
</dbReference>
<keyword evidence="5" id="KW-0812">Transmembrane</keyword>
<dbReference type="AlphaFoldDB" id="A0A9P0HQK4"/>
<dbReference type="PANTHER" id="PTHR24416">
    <property type="entry name" value="TYROSINE-PROTEIN KINASE RECEPTOR"/>
    <property type="match status" value="1"/>
</dbReference>
<dbReference type="InterPro" id="IPR050122">
    <property type="entry name" value="RTK"/>
</dbReference>
<protein>
    <recommendedName>
        <fullName evidence="6">Protein kinase domain-containing protein</fullName>
    </recommendedName>
</protein>
<dbReference type="InterPro" id="IPR055162">
    <property type="entry name" value="RET_CRD"/>
</dbReference>
<dbReference type="FunFam" id="1.10.510.10:FF:000462">
    <property type="entry name" value="Receptor tyrosine kinase"/>
    <property type="match status" value="1"/>
</dbReference>
<gene>
    <name evidence="7" type="ORF">NEZAVI_LOCUS14195</name>
</gene>
<reference evidence="7" key="1">
    <citation type="submission" date="2022-01" db="EMBL/GenBank/DDBJ databases">
        <authorList>
            <person name="King R."/>
        </authorList>
    </citation>
    <scope>NUCLEOTIDE SEQUENCE</scope>
</reference>
<keyword evidence="5" id="KW-1133">Transmembrane helix</keyword>
<name>A0A9P0HQK4_NEZVI</name>
<dbReference type="GO" id="GO:0005886">
    <property type="term" value="C:plasma membrane"/>
    <property type="evidence" value="ECO:0007669"/>
    <property type="project" value="TreeGrafter"/>
</dbReference>
<dbReference type="InterPro" id="IPR000719">
    <property type="entry name" value="Prot_kinase_dom"/>
</dbReference>
<dbReference type="InterPro" id="IPR020635">
    <property type="entry name" value="Tyr_kinase_cat_dom"/>
</dbReference>
<dbReference type="Pfam" id="PF07714">
    <property type="entry name" value="PK_Tyr_Ser-Thr"/>
    <property type="match status" value="1"/>
</dbReference>
<dbReference type="OrthoDB" id="3256376at2759"/>
<dbReference type="InterPro" id="IPR008266">
    <property type="entry name" value="Tyr_kinase_AS"/>
</dbReference>
<evidence type="ECO:0000313" key="8">
    <source>
        <dbReference type="Proteomes" id="UP001152798"/>
    </source>
</evidence>
<dbReference type="GO" id="GO:0043235">
    <property type="term" value="C:receptor complex"/>
    <property type="evidence" value="ECO:0007669"/>
    <property type="project" value="TreeGrafter"/>
</dbReference>
<sequence>MKEPRALGEVGPVETPCNQPYPQYSIRPERMGKSSRRTENAVVSLFGKDNRTLRVNPRKIKGDTKLILECRKDKRKVNKTILLKLIPTMVHLPVVPKSSRRLVKSITKGSHLLLTWMVVKTGSKAEWVPPSNKHPPHTIKLLKYDFKTGLVNATLLLMNLTWTEDVVTKGKDVNVTVAIAICADERMDNASCTLRTWTTVSVDNPPLVLYPRGPIRISPSPMARVAQPMNAKNLTSVSFSSALPLLMESPYRVTERAGIVYLLHWDSPALAQIPGVLVEWSLNSSGAGLAWLPVGLQRTNCTRAPGDQAPWDVCSEAVNERSCSATCGMAATPRGNGYCQWRDGKQTNVTRLSRNYSTCSTELLYCPDRWCDPLEELNPMICSQDCTKEVTLGTTDNGTGIASGTGVCTCDSVGKCHCGPNHKERIANAPKNQPRQSPKPSLQKSPELCDVQCFMVLGIVGVSVISVLGVSVYVIAYRGCNFRKKGRESSREYSVHALLPIPGPEARTPVEPITSNQYEIDPKWEVSRGRLMVEECLGEGEFGRVLKATARDLPGSPGFTTVAVKTLKDNAGSSELDDLMSEYQLLKEVSHPNVIKLLGACTAPGGPIYIIIEFCGLGSLRAYLRRHRNINSNSEAINSFQKVNDISPRDILSFAWQISKGMAYLTEIKLVHRDLAARNILLATGKVCKISDFGLTRDVYEDDTYLKKSRGRVPVKWMAPESLSDHIYTSKSDVWSFGIVLWELVTLGSSPYPGIAVQNLYHLLKSGYRMQRPHNCSEQLYEIMNECWSGSPSERPSFTYLVDKFERMLEDGSDYLDCNIKMVSNPSYFASNEEQGIDGNDMDIRFTMDLKKTCNNENMSKYENEMVNKNTSYDIPKPISCIVMSDLLMKDEQR</sequence>
<evidence type="ECO:0000256" key="2">
    <source>
        <dbReference type="ARBA" id="ARBA00051243"/>
    </source>
</evidence>
<evidence type="ECO:0000313" key="7">
    <source>
        <dbReference type="EMBL" id="CAH1406205.1"/>
    </source>
</evidence>
<dbReference type="SUPFAM" id="SSF56112">
    <property type="entry name" value="Protein kinase-like (PK-like)"/>
    <property type="match status" value="1"/>
</dbReference>
<dbReference type="SMART" id="SM00219">
    <property type="entry name" value="TyrKc"/>
    <property type="match status" value="1"/>
</dbReference>
<evidence type="ECO:0000256" key="4">
    <source>
        <dbReference type="SAM" id="MobiDB-lite"/>
    </source>
</evidence>
<dbReference type="PRINTS" id="PR00109">
    <property type="entry name" value="TYRKINASE"/>
</dbReference>
<dbReference type="InterPro" id="IPR011009">
    <property type="entry name" value="Kinase-like_dom_sf"/>
</dbReference>
<dbReference type="InterPro" id="IPR017441">
    <property type="entry name" value="Protein_kinase_ATP_BS"/>
</dbReference>
<dbReference type="PROSITE" id="PS50011">
    <property type="entry name" value="PROTEIN_KINASE_DOM"/>
    <property type="match status" value="1"/>
</dbReference>
<comment type="subcellular location">
    <subcellularLocation>
        <location evidence="1">Membrane</location>
        <topology evidence="1">Single-pass membrane protein</topology>
    </subcellularLocation>
</comment>
<keyword evidence="3" id="KW-0067">ATP-binding</keyword>